<accession>A0ABN7V814</accession>
<dbReference type="Proteomes" id="UP000789901">
    <property type="component" value="Unassembled WGS sequence"/>
</dbReference>
<organism evidence="1 2">
    <name type="scientific">Gigaspora margarita</name>
    <dbReference type="NCBI Taxonomy" id="4874"/>
    <lineage>
        <taxon>Eukaryota</taxon>
        <taxon>Fungi</taxon>
        <taxon>Fungi incertae sedis</taxon>
        <taxon>Mucoromycota</taxon>
        <taxon>Glomeromycotina</taxon>
        <taxon>Glomeromycetes</taxon>
        <taxon>Diversisporales</taxon>
        <taxon>Gigasporaceae</taxon>
        <taxon>Gigaspora</taxon>
    </lineage>
</organism>
<sequence length="110" mass="12960">EQDTYNLEEFNEFDTSNNNDLIQNIKENLDKKDEEVQYKKLQTVICCREKCLQNSIAHNHAVENYQKFQNLNNNQKDMFLLEILSATTQKATIKEGQKCNSLLINIFLKE</sequence>
<protein>
    <submittedName>
        <fullName evidence="1">24116_t:CDS:1</fullName>
    </submittedName>
</protein>
<proteinExistence type="predicted"/>
<gene>
    <name evidence="1" type="ORF">GMARGA_LOCUS15509</name>
</gene>
<feature type="non-terminal residue" evidence="1">
    <location>
        <position position="1"/>
    </location>
</feature>
<comment type="caution">
    <text evidence="1">The sequence shown here is derived from an EMBL/GenBank/DDBJ whole genome shotgun (WGS) entry which is preliminary data.</text>
</comment>
<name>A0ABN7V814_GIGMA</name>
<evidence type="ECO:0000313" key="2">
    <source>
        <dbReference type="Proteomes" id="UP000789901"/>
    </source>
</evidence>
<dbReference type="EMBL" id="CAJVQB010010704">
    <property type="protein sequence ID" value="CAG8742195.1"/>
    <property type="molecule type" value="Genomic_DNA"/>
</dbReference>
<evidence type="ECO:0000313" key="1">
    <source>
        <dbReference type="EMBL" id="CAG8742195.1"/>
    </source>
</evidence>
<reference evidence="1 2" key="1">
    <citation type="submission" date="2021-06" db="EMBL/GenBank/DDBJ databases">
        <authorList>
            <person name="Kallberg Y."/>
            <person name="Tangrot J."/>
            <person name="Rosling A."/>
        </authorList>
    </citation>
    <scope>NUCLEOTIDE SEQUENCE [LARGE SCALE GENOMIC DNA]</scope>
    <source>
        <strain evidence="1 2">120-4 pot B 10/14</strain>
    </source>
</reference>
<keyword evidence="2" id="KW-1185">Reference proteome</keyword>